<reference evidence="2 3" key="1">
    <citation type="submission" date="2020-08" db="EMBL/GenBank/DDBJ databases">
        <title>Genomic Encyclopedia of Type Strains, Phase IV (KMG-IV): sequencing the most valuable type-strain genomes for metagenomic binning, comparative biology and taxonomic classification.</title>
        <authorList>
            <person name="Goeker M."/>
        </authorList>
    </citation>
    <scope>NUCLEOTIDE SEQUENCE [LARGE SCALE GENOMIC DNA]</scope>
    <source>
        <strain evidence="2 3">DSM 23240</strain>
    </source>
</reference>
<keyword evidence="1" id="KW-0732">Signal</keyword>
<evidence type="ECO:0000313" key="3">
    <source>
        <dbReference type="Proteomes" id="UP000571084"/>
    </source>
</evidence>
<evidence type="ECO:0000313" key="2">
    <source>
        <dbReference type="EMBL" id="MBB5199587.1"/>
    </source>
</evidence>
<evidence type="ECO:0000256" key="1">
    <source>
        <dbReference type="SAM" id="SignalP"/>
    </source>
</evidence>
<accession>A0A840RMQ4</accession>
<feature type="signal peptide" evidence="1">
    <location>
        <begin position="1"/>
        <end position="20"/>
    </location>
</feature>
<dbReference type="AlphaFoldDB" id="A0A840RMQ4"/>
<comment type="caution">
    <text evidence="2">The sequence shown here is derived from an EMBL/GenBank/DDBJ whole genome shotgun (WGS) entry which is preliminary data.</text>
</comment>
<dbReference type="EMBL" id="JACHHQ010000003">
    <property type="protein sequence ID" value="MBB5199587.1"/>
    <property type="molecule type" value="Genomic_DNA"/>
</dbReference>
<organism evidence="2 3">
    <name type="scientific">Glaciimonas immobilis</name>
    <dbReference type="NCBI Taxonomy" id="728004"/>
    <lineage>
        <taxon>Bacteria</taxon>
        <taxon>Pseudomonadati</taxon>
        <taxon>Pseudomonadota</taxon>
        <taxon>Betaproteobacteria</taxon>
        <taxon>Burkholderiales</taxon>
        <taxon>Oxalobacteraceae</taxon>
        <taxon>Glaciimonas</taxon>
    </lineage>
</organism>
<name>A0A840RMQ4_9BURK</name>
<keyword evidence="3" id="KW-1185">Reference proteome</keyword>
<feature type="chain" id="PRO_5032783156" evidence="1">
    <location>
        <begin position="21"/>
        <end position="45"/>
    </location>
</feature>
<dbReference type="Proteomes" id="UP000571084">
    <property type="component" value="Unassembled WGS sequence"/>
</dbReference>
<gene>
    <name evidence="2" type="ORF">HNR39_001419</name>
</gene>
<sequence>MVSTITRLMLAALMITARLAASNSATTFTYPTYARGRSLNLFMAD</sequence>
<proteinExistence type="predicted"/>
<protein>
    <submittedName>
        <fullName evidence="2">Uncharacterized protein</fullName>
    </submittedName>
</protein>